<keyword evidence="2" id="KW-1185">Reference proteome</keyword>
<dbReference type="AlphaFoldDB" id="A0A3A8QMH5"/>
<dbReference type="Proteomes" id="UP000282656">
    <property type="component" value="Unassembled WGS sequence"/>
</dbReference>
<evidence type="ECO:0000313" key="1">
    <source>
        <dbReference type="EMBL" id="RKH69717.1"/>
    </source>
</evidence>
<gene>
    <name evidence="1" type="ORF">D7X96_13855</name>
</gene>
<comment type="caution">
    <text evidence="1">The sequence shown here is derived from an EMBL/GenBank/DDBJ whole genome shotgun (WGS) entry which is preliminary data.</text>
</comment>
<protein>
    <submittedName>
        <fullName evidence="1">Uncharacterized protein</fullName>
    </submittedName>
</protein>
<name>A0A3A8QMH5_9BACT</name>
<accession>A0A3A8QMH5</accession>
<organism evidence="1 2">
    <name type="scientific">Corallococcus interemptor</name>
    <dbReference type="NCBI Taxonomy" id="2316720"/>
    <lineage>
        <taxon>Bacteria</taxon>
        <taxon>Pseudomonadati</taxon>
        <taxon>Myxococcota</taxon>
        <taxon>Myxococcia</taxon>
        <taxon>Myxococcales</taxon>
        <taxon>Cystobacterineae</taxon>
        <taxon>Myxococcaceae</taxon>
        <taxon>Corallococcus</taxon>
    </lineage>
</organism>
<sequence length="112" mass="12068">MSVDLFSGREAPSWALSDEDARALRESMDALPEGKRAPPDPGLGYRGFTVTWADGAKATVYRDVVQVVEGGRTSLHEDAPRAVESRLLSASKAHLDPQLFSMVSSQVQAAQP</sequence>
<proteinExistence type="predicted"/>
<dbReference type="EMBL" id="RAWM01000030">
    <property type="protein sequence ID" value="RKH69717.1"/>
    <property type="molecule type" value="Genomic_DNA"/>
</dbReference>
<reference evidence="2" key="1">
    <citation type="submission" date="2018-09" db="EMBL/GenBank/DDBJ databases">
        <authorList>
            <person name="Livingstone P.G."/>
            <person name="Whitworth D.E."/>
        </authorList>
    </citation>
    <scope>NUCLEOTIDE SEQUENCE [LARGE SCALE GENOMIC DNA]</scope>
    <source>
        <strain evidence="2">AB047A</strain>
    </source>
</reference>
<evidence type="ECO:0000313" key="2">
    <source>
        <dbReference type="Proteomes" id="UP000282656"/>
    </source>
</evidence>